<feature type="compositionally biased region" description="Gly residues" evidence="1">
    <location>
        <begin position="152"/>
        <end position="162"/>
    </location>
</feature>
<accession>T1E8J1</accession>
<organism evidence="2">
    <name type="scientific">Anopheles aquasalis</name>
    <name type="common">Malaria mosquito</name>
    <dbReference type="NCBI Taxonomy" id="42839"/>
    <lineage>
        <taxon>Eukaryota</taxon>
        <taxon>Metazoa</taxon>
        <taxon>Ecdysozoa</taxon>
        <taxon>Arthropoda</taxon>
        <taxon>Hexapoda</taxon>
        <taxon>Insecta</taxon>
        <taxon>Pterygota</taxon>
        <taxon>Neoptera</taxon>
        <taxon>Endopterygota</taxon>
        <taxon>Diptera</taxon>
        <taxon>Nematocera</taxon>
        <taxon>Culicoidea</taxon>
        <taxon>Culicidae</taxon>
        <taxon>Anophelinae</taxon>
        <taxon>Anopheles</taxon>
    </lineage>
</organism>
<feature type="region of interest" description="Disordered" evidence="1">
    <location>
        <begin position="18"/>
        <end position="39"/>
    </location>
</feature>
<evidence type="ECO:0000313" key="2">
    <source>
        <dbReference type="EMBL" id="JAA99458.1"/>
    </source>
</evidence>
<evidence type="ECO:0000256" key="1">
    <source>
        <dbReference type="SAM" id="MobiDB-lite"/>
    </source>
</evidence>
<name>T1E8J1_ANOAQ</name>
<protein>
    <submittedName>
        <fullName evidence="2">Putative secreted mucin</fullName>
    </submittedName>
</protein>
<sequence>CTCSSTNRPRPRLVLTRMPAASRPASRRFTSSSTRARMRPRPSLTLRLTRLLVQGLALGPVRSLMPAPVPVRSLMPVPSVLVAREVSVERALASRERARTLVPALARRLPMVSTLLITVRYVRRVCRAHRPAAAVTTQDSPPDTLPLPTAGAGAGAGAGFGR</sequence>
<reference evidence="2" key="1">
    <citation type="submission" date="2013-07" db="EMBL/GenBank/DDBJ databases">
        <title>Transcriptome sequencing and developmental regulation of gene expression in Anopheles aquasalis.</title>
        <authorList>
            <consortium name="Brazilian Malaria Network (MCT/CNPq/MS/SCTIE/DECIT/PRONEX 555648/2009-5) and Research Network on Bioactive Molecules from Arthropod Vectors (NAP-MOBIARVE"/>
            <consortium name="University of Sao Paulo)"/>
            <person name="Marinotti O."/>
            <person name="Ribeiro J.M.C."/>
            <person name="Costa-da-Silva A.L."/>
            <person name="Silva M.C.P."/>
            <person name="Lopes A.R."/>
            <person name="Barros M.S."/>
            <person name="Sa-Nunes A."/>
            <person name="Konjin B.B."/>
            <person name="Carvalho E."/>
            <person name="Suesdek L."/>
            <person name="Silva-Neto M.A.C."/>
            <person name="Capurro M.L."/>
        </authorList>
    </citation>
    <scope>NUCLEOTIDE SEQUENCE</scope>
    <source>
        <tissue evidence="2">Whole body</tissue>
    </source>
</reference>
<feature type="region of interest" description="Disordered" evidence="1">
    <location>
        <begin position="133"/>
        <end position="162"/>
    </location>
</feature>
<proteinExistence type="evidence at transcript level"/>
<dbReference type="AlphaFoldDB" id="T1E8J1"/>
<feature type="non-terminal residue" evidence="2">
    <location>
        <position position="162"/>
    </location>
</feature>
<feature type="non-terminal residue" evidence="2">
    <location>
        <position position="1"/>
    </location>
</feature>
<dbReference type="EMBL" id="GAMD01002132">
    <property type="protein sequence ID" value="JAA99458.1"/>
    <property type="molecule type" value="mRNA"/>
</dbReference>